<organism evidence="2 3">
    <name type="scientific">Poseidonocella sedimentorum</name>
    <dbReference type="NCBI Taxonomy" id="871652"/>
    <lineage>
        <taxon>Bacteria</taxon>
        <taxon>Pseudomonadati</taxon>
        <taxon>Pseudomonadota</taxon>
        <taxon>Alphaproteobacteria</taxon>
        <taxon>Rhodobacterales</taxon>
        <taxon>Roseobacteraceae</taxon>
        <taxon>Poseidonocella</taxon>
    </lineage>
</organism>
<dbReference type="AlphaFoldDB" id="A0A1I6E4K6"/>
<proteinExistence type="predicted"/>
<evidence type="ECO:0000313" key="2">
    <source>
        <dbReference type="EMBL" id="SFR12577.1"/>
    </source>
</evidence>
<reference evidence="2 3" key="1">
    <citation type="submission" date="2016-10" db="EMBL/GenBank/DDBJ databases">
        <authorList>
            <person name="de Groot N.N."/>
        </authorList>
    </citation>
    <scope>NUCLEOTIDE SEQUENCE [LARGE SCALE GENOMIC DNA]</scope>
    <source>
        <strain evidence="3">KMM 9023,NRIC 0796,JCM 17311,KCTC 23692</strain>
    </source>
</reference>
<accession>A0A1I6E4K6</accession>
<feature type="region of interest" description="Disordered" evidence="1">
    <location>
        <begin position="54"/>
        <end position="76"/>
    </location>
</feature>
<dbReference type="RefSeq" id="WP_092080899.1">
    <property type="nucleotide sequence ID" value="NZ_FOYI01000007.1"/>
</dbReference>
<dbReference type="OrthoDB" id="9787654at2"/>
<keyword evidence="3" id="KW-1185">Reference proteome</keyword>
<sequence>MEETRAETLAATVAAPEAHRAGGLSAVIGAATCCGADLRRTPADGAPVDMIPRLAPNPAVGQRRSPLRHHWPGAAA</sequence>
<dbReference type="EMBL" id="FOYI01000007">
    <property type="protein sequence ID" value="SFR12577.1"/>
    <property type="molecule type" value="Genomic_DNA"/>
</dbReference>
<dbReference type="STRING" id="871652.SAMN04515673_10784"/>
<evidence type="ECO:0000256" key="1">
    <source>
        <dbReference type="SAM" id="MobiDB-lite"/>
    </source>
</evidence>
<evidence type="ECO:0000313" key="3">
    <source>
        <dbReference type="Proteomes" id="UP000199302"/>
    </source>
</evidence>
<feature type="compositionally biased region" description="Basic residues" evidence="1">
    <location>
        <begin position="65"/>
        <end position="76"/>
    </location>
</feature>
<dbReference type="Proteomes" id="UP000199302">
    <property type="component" value="Unassembled WGS sequence"/>
</dbReference>
<name>A0A1I6E4K6_9RHOB</name>
<gene>
    <name evidence="2" type="ORF">SAMN04515673_10784</name>
</gene>
<protein>
    <submittedName>
        <fullName evidence="2">Uncharacterized protein</fullName>
    </submittedName>
</protein>